<accession>A0A6J7H611</accession>
<sequence length="234" mass="24961">MYVHQGETYVVRQLDLVEGVALVEEARVDYSTQARDVSDVHILTTDESATWADVTISRGTVEVTAQVVSFMRRRYLTGEVLGEEAVELPIRTLETRAVWWTIPDDVLLQASLTEGDVPGAAHAAEHAAIGLLPLIAMCDRWDIGGVSTALHPDTGMCTIVVYDGHPGGAGFADRGFERAYEWLAATLAAVSECQCSAGCPACVQSPKCGNGNNPLDKDGAKRLLAAMLGGISTS</sequence>
<feature type="domain" description="MrfA-like Zn-binding" evidence="1">
    <location>
        <begin position="124"/>
        <end position="203"/>
    </location>
</feature>
<dbReference type="GO" id="GO:0036297">
    <property type="term" value="P:interstrand cross-link repair"/>
    <property type="evidence" value="ECO:0007669"/>
    <property type="project" value="TreeGrafter"/>
</dbReference>
<protein>
    <submittedName>
        <fullName evidence="2">Unannotated protein</fullName>
    </submittedName>
</protein>
<dbReference type="InterPro" id="IPR018973">
    <property type="entry name" value="MZB"/>
</dbReference>
<proteinExistence type="predicted"/>
<gene>
    <name evidence="2" type="ORF">UFOPK3610_01067</name>
</gene>
<dbReference type="AlphaFoldDB" id="A0A6J7H611"/>
<reference evidence="2" key="1">
    <citation type="submission" date="2020-05" db="EMBL/GenBank/DDBJ databases">
        <authorList>
            <person name="Chiriac C."/>
            <person name="Salcher M."/>
            <person name="Ghai R."/>
            <person name="Kavagutti S V."/>
        </authorList>
    </citation>
    <scope>NUCLEOTIDE SEQUENCE</scope>
</reference>
<name>A0A6J7H611_9ZZZZ</name>
<dbReference type="Pfam" id="PF09369">
    <property type="entry name" value="MZB"/>
    <property type="match status" value="1"/>
</dbReference>
<dbReference type="PANTHER" id="PTHR47957">
    <property type="entry name" value="ATP-DEPENDENT HELICASE HRQ1"/>
    <property type="match status" value="1"/>
</dbReference>
<dbReference type="EMBL" id="CAFBMR010000038">
    <property type="protein sequence ID" value="CAB4915074.1"/>
    <property type="molecule type" value="Genomic_DNA"/>
</dbReference>
<dbReference type="GO" id="GO:0043138">
    <property type="term" value="F:3'-5' DNA helicase activity"/>
    <property type="evidence" value="ECO:0007669"/>
    <property type="project" value="TreeGrafter"/>
</dbReference>
<evidence type="ECO:0000259" key="1">
    <source>
        <dbReference type="Pfam" id="PF09369"/>
    </source>
</evidence>
<dbReference type="PANTHER" id="PTHR47957:SF3">
    <property type="entry name" value="ATP-DEPENDENT HELICASE HRQ1"/>
    <property type="match status" value="1"/>
</dbReference>
<dbReference type="GO" id="GO:0005634">
    <property type="term" value="C:nucleus"/>
    <property type="evidence" value="ECO:0007669"/>
    <property type="project" value="TreeGrafter"/>
</dbReference>
<evidence type="ECO:0000313" key="2">
    <source>
        <dbReference type="EMBL" id="CAB4915074.1"/>
    </source>
</evidence>
<dbReference type="GO" id="GO:0006289">
    <property type="term" value="P:nucleotide-excision repair"/>
    <property type="evidence" value="ECO:0007669"/>
    <property type="project" value="TreeGrafter"/>
</dbReference>
<organism evidence="2">
    <name type="scientific">freshwater metagenome</name>
    <dbReference type="NCBI Taxonomy" id="449393"/>
    <lineage>
        <taxon>unclassified sequences</taxon>
        <taxon>metagenomes</taxon>
        <taxon>ecological metagenomes</taxon>
    </lineage>
</organism>